<dbReference type="KEGG" id="vg:5797807"/>
<evidence type="ECO:0000313" key="2">
    <source>
        <dbReference type="Proteomes" id="UP000001310"/>
    </source>
</evidence>
<evidence type="ECO:0000313" key="1">
    <source>
        <dbReference type="EMBL" id="CAJ31509.1"/>
    </source>
</evidence>
<name>A7WKA8_9VIRU</name>
<dbReference type="Proteomes" id="UP000001310">
    <property type="component" value="Segment"/>
</dbReference>
<dbReference type="GeneID" id="5797807"/>
<accession>A7WKA8</accession>
<dbReference type="OrthoDB" id="41449at10239"/>
<sequence>MPRYEKEIENKKIIIYKLDNKNKLEEIAKIFQDEEDSKKIKIIFQNKDGWYTDDTEENIENFGVENFEDLKKLDVNLLGLMIWGE</sequence>
<keyword evidence="2" id="KW-1185">Reference proteome</keyword>
<proteinExistence type="predicted"/>
<dbReference type="EMBL" id="AM087120">
    <property type="protein sequence ID" value="CAJ31509.1"/>
    <property type="molecule type" value="Genomic_DNA"/>
</dbReference>
<reference evidence="2" key="1">
    <citation type="journal article" date="2008" name="J. Virol.">
        <title>Structure of the acidianus filamentous virus 3 and comparative genomics of related archaeal lipothrixviruses.</title>
        <authorList>
            <person name="Vestergaard G."/>
            <person name="Aramayo R."/>
            <person name="Basta T."/>
            <person name="Haring M."/>
            <person name="Peng X."/>
            <person name="Brugger K."/>
            <person name="Chen L."/>
            <person name="Rachel R."/>
            <person name="Boisset N."/>
            <person name="Garrett R.A."/>
            <person name="Prangishvili D."/>
        </authorList>
    </citation>
    <scope>NUCLEOTIDE SEQUENCE [LARGE SCALE GENOMIC DNA]</scope>
</reference>
<organism evidence="1 2">
    <name type="scientific">Betalipothrixvirus acidiani</name>
    <dbReference type="NCBI Taxonomy" id="346881"/>
    <lineage>
        <taxon>Viruses</taxon>
        <taxon>Adnaviria</taxon>
        <taxon>Zilligvirae</taxon>
        <taxon>Taleaviricota</taxon>
        <taxon>Tokiviricetes</taxon>
        <taxon>Ligamenvirales</taxon>
        <taxon>Lipothrixviridae</taxon>
        <taxon>Betalipothrixvirus</taxon>
    </lineage>
</organism>
<protein>
    <submittedName>
        <fullName evidence="1">Uncharacterized protein</fullName>
    </submittedName>
</protein>
<dbReference type="RefSeq" id="YP_001604361.1">
    <property type="nucleotide sequence ID" value="NC_010155.1"/>
</dbReference>